<dbReference type="GO" id="GO:0006364">
    <property type="term" value="P:rRNA processing"/>
    <property type="evidence" value="ECO:0007669"/>
    <property type="project" value="TreeGrafter"/>
</dbReference>
<dbReference type="GO" id="GO:0008097">
    <property type="term" value="F:5S rRNA binding"/>
    <property type="evidence" value="ECO:0007669"/>
    <property type="project" value="TreeGrafter"/>
</dbReference>
<dbReference type="AlphaFoldDB" id="A0A8H7C5S1"/>
<dbReference type="GO" id="GO:0005730">
    <property type="term" value="C:nucleolus"/>
    <property type="evidence" value="ECO:0007669"/>
    <property type="project" value="UniProtKB-SubCell"/>
</dbReference>
<dbReference type="PANTHER" id="PTHR14211">
    <property type="entry name" value="GLIOMA SUPPRESSOR CANDIDATE REGION GENE 2"/>
    <property type="match status" value="1"/>
</dbReference>
<organism evidence="7 8">
    <name type="scientific">Agaricus bisporus var. burnettii</name>
    <dbReference type="NCBI Taxonomy" id="192524"/>
    <lineage>
        <taxon>Eukaryota</taxon>
        <taxon>Fungi</taxon>
        <taxon>Dikarya</taxon>
        <taxon>Basidiomycota</taxon>
        <taxon>Agaricomycotina</taxon>
        <taxon>Agaricomycetes</taxon>
        <taxon>Agaricomycetidae</taxon>
        <taxon>Agaricales</taxon>
        <taxon>Agaricineae</taxon>
        <taxon>Agaricaceae</taxon>
        <taxon>Agaricus</taxon>
    </lineage>
</organism>
<evidence type="ECO:0000256" key="1">
    <source>
        <dbReference type="ARBA" id="ARBA00008838"/>
    </source>
</evidence>
<keyword evidence="3 5" id="KW-0690">Ribosome biogenesis</keyword>
<dbReference type="GO" id="GO:0000027">
    <property type="term" value="P:ribosomal large subunit assembly"/>
    <property type="evidence" value="ECO:0007669"/>
    <property type="project" value="UniProtKB-UniRule"/>
</dbReference>
<proteinExistence type="inferred from homology"/>
<evidence type="ECO:0000256" key="3">
    <source>
        <dbReference type="ARBA" id="ARBA00022517"/>
    </source>
</evidence>
<name>A0A8H7C5S1_AGABI</name>
<comment type="function">
    <text evidence="5">May play a role in ribosome biogenesis.</text>
</comment>
<evidence type="ECO:0000256" key="4">
    <source>
        <dbReference type="ARBA" id="ARBA00023242"/>
    </source>
</evidence>
<accession>A0A8H7C5S1</accession>
<reference evidence="7 8" key="1">
    <citation type="journal article" name="Sci. Rep.">
        <title>Telomere-to-telomere assembled and centromere annotated genomes of the two main subspecies of the button mushroom Agaricus bisporus reveal especially polymorphic chromosome ends.</title>
        <authorList>
            <person name="Sonnenberg A.S.M."/>
            <person name="Sedaghat-Telgerd N."/>
            <person name="Lavrijssen B."/>
            <person name="Ohm R.A."/>
            <person name="Hendrickx P.M."/>
            <person name="Scholtmeijer K."/>
            <person name="Baars J.J.P."/>
            <person name="van Peer A."/>
        </authorList>
    </citation>
    <scope>NUCLEOTIDE SEQUENCE [LARGE SCALE GENOMIC DNA]</scope>
    <source>
        <strain evidence="7 8">H119_p4</strain>
    </source>
</reference>
<dbReference type="PIRSF" id="PIRSF017302">
    <property type="entry name" value="Gltscr2"/>
    <property type="match status" value="1"/>
</dbReference>
<keyword evidence="4 5" id="KW-0539">Nucleus</keyword>
<sequence length="448" mass="50273">MTSSLKSSEKSSKSSVGAPAQLSQASRKGKKAWRKNVDLEEVEVGLEGIRAEERVTGKTLQKAANDELFVIDTIGDEQIRKTLPHRFSNSALTSAKILSQRSAVPAVYSRINSTNAVDREKKRKMSREEKDRLLRIAKRPKKGPFNAVMDPSEYQAGHSVVELSGAVKESGGYDPWDSKVEDEVAEDLPKPKKVKAPATTRVRDQIAIPAVSEPHPGISYNPPVNAHQELIAHAAAEEEKRLKEQDNLAKVKIKMEEARLENSDVIGTSRGAPGMKIDEPMDEDVKEEEADNAIVKPFSLQRKTRAQRNREAKLLSEKHALAQKAADKRLMASLSLARGLRRSMAKSIAERELEILQKKSALKYRLKKHGLAGQRLGKHKVPEGQVDVQLGEDLTETLRGLKPEGNLFRDRFLSLQQRAIIEPRVPVLPRKRKIRIVEYEKHAWKRFE</sequence>
<evidence type="ECO:0000313" key="8">
    <source>
        <dbReference type="Proteomes" id="UP000629468"/>
    </source>
</evidence>
<comment type="similarity">
    <text evidence="1 5">Belongs to the NOP53 family.</text>
</comment>
<dbReference type="Proteomes" id="UP000629468">
    <property type="component" value="Unassembled WGS sequence"/>
</dbReference>
<comment type="subcellular location">
    <subcellularLocation>
        <location evidence="5">Nucleus</location>
        <location evidence="5">Nucleolus</location>
    </subcellularLocation>
    <subcellularLocation>
        <location evidence="5">Nucleus</location>
        <location evidence="5">Nucleoplasm</location>
    </subcellularLocation>
</comment>
<dbReference type="Pfam" id="PF07767">
    <property type="entry name" value="Nop53"/>
    <property type="match status" value="1"/>
</dbReference>
<evidence type="ECO:0000313" key="7">
    <source>
        <dbReference type="EMBL" id="KAF7762064.1"/>
    </source>
</evidence>
<dbReference type="GO" id="GO:0005654">
    <property type="term" value="C:nucleoplasm"/>
    <property type="evidence" value="ECO:0007669"/>
    <property type="project" value="UniProtKB-SubCell"/>
</dbReference>
<evidence type="ECO:0000256" key="2">
    <source>
        <dbReference type="ARBA" id="ARBA00018339"/>
    </source>
</evidence>
<gene>
    <name evidence="7" type="ORF">Agabi119p4_8657</name>
</gene>
<dbReference type="PANTHER" id="PTHR14211:SF7">
    <property type="entry name" value="RIBOSOME BIOGENESIS PROTEIN NOP53"/>
    <property type="match status" value="1"/>
</dbReference>
<dbReference type="InterPro" id="IPR011687">
    <property type="entry name" value="Nop53/GLTSCR2"/>
</dbReference>
<protein>
    <recommendedName>
        <fullName evidence="2 5">Ribosome biogenesis protein NOP53</fullName>
    </recommendedName>
</protein>
<evidence type="ECO:0000256" key="5">
    <source>
        <dbReference type="PIRNR" id="PIRNR017302"/>
    </source>
</evidence>
<evidence type="ECO:0000256" key="6">
    <source>
        <dbReference type="SAM" id="MobiDB-lite"/>
    </source>
</evidence>
<comment type="caution">
    <text evidence="7">The sequence shown here is derived from an EMBL/GenBank/DDBJ whole genome shotgun (WGS) entry which is preliminary data.</text>
</comment>
<feature type="region of interest" description="Disordered" evidence="6">
    <location>
        <begin position="1"/>
        <end position="33"/>
    </location>
</feature>
<dbReference type="EMBL" id="JABXXO010000012">
    <property type="protein sequence ID" value="KAF7762064.1"/>
    <property type="molecule type" value="Genomic_DNA"/>
</dbReference>